<comment type="caution">
    <text evidence="1">The sequence shown here is derived from an EMBL/GenBank/DDBJ whole genome shotgun (WGS) entry which is preliminary data.</text>
</comment>
<reference evidence="1" key="1">
    <citation type="submission" date="2023-02" db="EMBL/GenBank/DDBJ databases">
        <title>Colletotrichum kahawae CIFC_Que2 genome sequencing and assembly.</title>
        <authorList>
            <person name="Baroncelli R."/>
        </authorList>
    </citation>
    <scope>NUCLEOTIDE SEQUENCE</scope>
    <source>
        <strain evidence="1">CIFC_Que2</strain>
    </source>
</reference>
<protein>
    <submittedName>
        <fullName evidence="1">Uncharacterized protein</fullName>
    </submittedName>
</protein>
<name>A0AAE0D9K8_COLKA</name>
<dbReference type="Proteomes" id="UP001281614">
    <property type="component" value="Unassembled WGS sequence"/>
</dbReference>
<evidence type="ECO:0000313" key="2">
    <source>
        <dbReference type="Proteomes" id="UP001281614"/>
    </source>
</evidence>
<evidence type="ECO:0000313" key="1">
    <source>
        <dbReference type="EMBL" id="KAK2770988.1"/>
    </source>
</evidence>
<sequence>MALLLVSSCYLPGAWTRRFRAYHGGDASLRIHRADEMHDSGFIFAVVGKGQHTSSIAWPLLSTRVSLPPLGSYA</sequence>
<keyword evidence="2" id="KW-1185">Reference proteome</keyword>
<organism evidence="1 2">
    <name type="scientific">Colletotrichum kahawae</name>
    <name type="common">Coffee berry disease fungus</name>
    <dbReference type="NCBI Taxonomy" id="34407"/>
    <lineage>
        <taxon>Eukaryota</taxon>
        <taxon>Fungi</taxon>
        <taxon>Dikarya</taxon>
        <taxon>Ascomycota</taxon>
        <taxon>Pezizomycotina</taxon>
        <taxon>Sordariomycetes</taxon>
        <taxon>Hypocreomycetidae</taxon>
        <taxon>Glomerellales</taxon>
        <taxon>Glomerellaceae</taxon>
        <taxon>Colletotrichum</taxon>
        <taxon>Colletotrichum gloeosporioides species complex</taxon>
    </lineage>
</organism>
<dbReference type="EMBL" id="VYYT01000088">
    <property type="protein sequence ID" value="KAK2770988.1"/>
    <property type="molecule type" value="Genomic_DNA"/>
</dbReference>
<dbReference type="AlphaFoldDB" id="A0AAE0D9K8"/>
<proteinExistence type="predicted"/>
<accession>A0AAE0D9K8</accession>
<gene>
    <name evidence="1" type="ORF">CKAH01_14560</name>
</gene>